<evidence type="ECO:0000259" key="12">
    <source>
        <dbReference type="Pfam" id="PF01562"/>
    </source>
</evidence>
<feature type="chain" id="PRO_5040182762" evidence="11">
    <location>
        <begin position="27"/>
        <end position="1065"/>
    </location>
</feature>
<evidence type="ECO:0000256" key="3">
    <source>
        <dbReference type="ARBA" id="ARBA00022723"/>
    </source>
</evidence>
<evidence type="ECO:0000256" key="10">
    <source>
        <dbReference type="SAM" id="MobiDB-lite"/>
    </source>
</evidence>
<feature type="disulfide bond" evidence="9">
    <location>
        <begin position="508"/>
        <end position="545"/>
    </location>
</feature>
<dbReference type="GO" id="GO:0005576">
    <property type="term" value="C:extracellular region"/>
    <property type="evidence" value="ECO:0007669"/>
    <property type="project" value="UniProtKB-SubCell"/>
</dbReference>
<feature type="disulfide bond" evidence="9">
    <location>
        <begin position="523"/>
        <end position="535"/>
    </location>
</feature>
<feature type="disulfide bond" evidence="9">
    <location>
        <begin position="474"/>
        <end position="485"/>
    </location>
</feature>
<evidence type="ECO:0000313" key="16">
    <source>
        <dbReference type="Proteomes" id="UP001152799"/>
    </source>
</evidence>
<dbReference type="PRINTS" id="PR01705">
    <property type="entry name" value="TSP1REPEAT"/>
</dbReference>
<dbReference type="SUPFAM" id="SSF55486">
    <property type="entry name" value="Metalloproteases ('zincins'), catalytic domain"/>
    <property type="match status" value="1"/>
</dbReference>
<dbReference type="FunFam" id="2.20.100.10:FF:000001">
    <property type="entry name" value="semaphorin-5A isoform X1"/>
    <property type="match status" value="1"/>
</dbReference>
<dbReference type="OrthoDB" id="412680at2759"/>
<keyword evidence="6 9" id="KW-1015">Disulfide bond</keyword>
<dbReference type="Gene3D" id="2.20.100.10">
    <property type="entry name" value="Thrombospondin type-1 (TSP1) repeat"/>
    <property type="match status" value="2"/>
</dbReference>
<dbReference type="GO" id="GO:0004222">
    <property type="term" value="F:metalloendopeptidase activity"/>
    <property type="evidence" value="ECO:0007669"/>
    <property type="project" value="TreeGrafter"/>
</dbReference>
<feature type="disulfide bond" evidence="9">
    <location>
        <begin position="429"/>
        <end position="455"/>
    </location>
</feature>
<dbReference type="InterPro" id="IPR013273">
    <property type="entry name" value="ADAMTS/ADAMTS-like"/>
</dbReference>
<dbReference type="InterPro" id="IPR036383">
    <property type="entry name" value="TSP1_rpt_sf"/>
</dbReference>
<feature type="signal peptide" evidence="11">
    <location>
        <begin position="1"/>
        <end position="26"/>
    </location>
</feature>
<feature type="disulfide bond" evidence="9">
    <location>
        <begin position="512"/>
        <end position="550"/>
    </location>
</feature>
<keyword evidence="5 8" id="KW-0862">Zinc</keyword>
<evidence type="ECO:0000256" key="9">
    <source>
        <dbReference type="PIRSR" id="PIRSR613273-3"/>
    </source>
</evidence>
<protein>
    <submittedName>
        <fullName evidence="15">Uncharacterized protein</fullName>
    </submittedName>
</protein>
<feature type="binding site" evidence="8">
    <location>
        <position position="245"/>
    </location>
    <ligand>
        <name>Ca(2+)</name>
        <dbReference type="ChEBI" id="CHEBI:29108"/>
        <label>2</label>
    </ligand>
</feature>
<keyword evidence="2" id="KW-0964">Secreted</keyword>
<dbReference type="InterPro" id="IPR002870">
    <property type="entry name" value="Peptidase_M12B_N"/>
</dbReference>
<feature type="binding site" evidence="8">
    <location>
        <position position="405"/>
    </location>
    <ligand>
        <name>Ca(2+)</name>
        <dbReference type="ChEBI" id="CHEBI:29108"/>
        <label>2</label>
    </ligand>
</feature>
<dbReference type="Proteomes" id="UP001152799">
    <property type="component" value="Chromosome 3"/>
</dbReference>
<dbReference type="SMART" id="SM00209">
    <property type="entry name" value="TSP1"/>
    <property type="match status" value="3"/>
</dbReference>
<dbReference type="Pfam" id="PF00090">
    <property type="entry name" value="TSP_1"/>
    <property type="match status" value="1"/>
</dbReference>
<dbReference type="SUPFAM" id="SSF82895">
    <property type="entry name" value="TSP-1 type 1 repeat"/>
    <property type="match status" value="2"/>
</dbReference>
<dbReference type="GO" id="GO:0006508">
    <property type="term" value="P:proteolysis"/>
    <property type="evidence" value="ECO:0007669"/>
    <property type="project" value="TreeGrafter"/>
</dbReference>
<evidence type="ECO:0000256" key="7">
    <source>
        <dbReference type="ARBA" id="ARBA00023180"/>
    </source>
</evidence>
<dbReference type="GO" id="GO:0030198">
    <property type="term" value="P:extracellular matrix organization"/>
    <property type="evidence" value="ECO:0007669"/>
    <property type="project" value="InterPro"/>
</dbReference>
<dbReference type="PANTHER" id="PTHR13723:SF281">
    <property type="entry name" value="PAPILIN"/>
    <property type="match status" value="1"/>
</dbReference>
<evidence type="ECO:0000259" key="13">
    <source>
        <dbReference type="Pfam" id="PF17771"/>
    </source>
</evidence>
<feature type="domain" description="Peptidase M12B propeptide" evidence="12">
    <location>
        <begin position="44"/>
        <end position="143"/>
    </location>
</feature>
<feature type="binding site" evidence="8">
    <location>
        <position position="351"/>
    </location>
    <ligand>
        <name>Zn(2+)</name>
        <dbReference type="ChEBI" id="CHEBI:29105"/>
        <note>catalytic</note>
    </ligand>
</feature>
<evidence type="ECO:0000256" key="4">
    <source>
        <dbReference type="ARBA" id="ARBA00022801"/>
    </source>
</evidence>
<feature type="binding site" evidence="8">
    <location>
        <position position="245"/>
    </location>
    <ligand>
        <name>Ca(2+)</name>
        <dbReference type="ChEBI" id="CHEBI:29108"/>
        <label>1</label>
    </ligand>
</feature>
<evidence type="ECO:0000313" key="15">
    <source>
        <dbReference type="EMBL" id="CAG9766768.1"/>
    </source>
</evidence>
<feature type="domain" description="ADAMTS cysteine-rich" evidence="13">
    <location>
        <begin position="419"/>
        <end position="485"/>
    </location>
</feature>
<keyword evidence="8" id="KW-0106">Calcium</keyword>
<organism evidence="15 16">
    <name type="scientific">Ceutorhynchus assimilis</name>
    <name type="common">cabbage seed weevil</name>
    <dbReference type="NCBI Taxonomy" id="467358"/>
    <lineage>
        <taxon>Eukaryota</taxon>
        <taxon>Metazoa</taxon>
        <taxon>Ecdysozoa</taxon>
        <taxon>Arthropoda</taxon>
        <taxon>Hexapoda</taxon>
        <taxon>Insecta</taxon>
        <taxon>Pterygota</taxon>
        <taxon>Neoptera</taxon>
        <taxon>Endopterygota</taxon>
        <taxon>Coleoptera</taxon>
        <taxon>Polyphaga</taxon>
        <taxon>Cucujiformia</taxon>
        <taxon>Curculionidae</taxon>
        <taxon>Ceutorhynchinae</taxon>
        <taxon>Ceutorhynchus</taxon>
    </lineage>
</organism>
<keyword evidence="3 8" id="KW-0479">Metal-binding</keyword>
<dbReference type="GO" id="GO:0031012">
    <property type="term" value="C:extracellular matrix"/>
    <property type="evidence" value="ECO:0007669"/>
    <property type="project" value="TreeGrafter"/>
</dbReference>
<keyword evidence="11" id="KW-0732">Signal</keyword>
<reference evidence="15" key="1">
    <citation type="submission" date="2022-01" db="EMBL/GenBank/DDBJ databases">
        <authorList>
            <person name="King R."/>
        </authorList>
    </citation>
    <scope>NUCLEOTIDE SEQUENCE</scope>
</reference>
<dbReference type="PRINTS" id="PR01857">
    <property type="entry name" value="ADAMTSFAMILY"/>
</dbReference>
<dbReference type="InterPro" id="IPR045371">
    <property type="entry name" value="ADAMTS_CR_3"/>
</dbReference>
<feature type="binding site" evidence="8">
    <location>
        <position position="339"/>
    </location>
    <ligand>
        <name>Ca(2+)</name>
        <dbReference type="ChEBI" id="CHEBI:29108"/>
        <label>1</label>
    </ligand>
</feature>
<evidence type="ECO:0000256" key="11">
    <source>
        <dbReference type="SAM" id="SignalP"/>
    </source>
</evidence>
<dbReference type="Pfam" id="PF19236">
    <property type="entry name" value="ADAMTS_CR_3"/>
    <property type="match status" value="1"/>
</dbReference>
<dbReference type="Gene3D" id="2.60.120.830">
    <property type="match status" value="1"/>
</dbReference>
<dbReference type="InterPro" id="IPR041645">
    <property type="entry name" value="ADAMTS_CR_2"/>
</dbReference>
<feature type="binding site" description="in inhibited form" evidence="8">
    <location>
        <position position="201"/>
    </location>
    <ligand>
        <name>Zn(2+)</name>
        <dbReference type="ChEBI" id="CHEBI:29105"/>
        <note>catalytic</note>
    </ligand>
</feature>
<feature type="binding site" evidence="8">
    <location>
        <position position="402"/>
    </location>
    <ligand>
        <name>Ca(2+)</name>
        <dbReference type="ChEBI" id="CHEBI:29108"/>
        <label>1</label>
    </ligand>
</feature>
<dbReference type="Gene3D" id="3.40.1620.60">
    <property type="match status" value="1"/>
</dbReference>
<feature type="compositionally biased region" description="Basic residues" evidence="10">
    <location>
        <begin position="1043"/>
        <end position="1056"/>
    </location>
</feature>
<dbReference type="Pfam" id="PF01562">
    <property type="entry name" value="Pep_M12B_propep"/>
    <property type="match status" value="1"/>
</dbReference>
<feature type="disulfide bond" evidence="9">
    <location>
        <begin position="442"/>
        <end position="461"/>
    </location>
</feature>
<evidence type="ECO:0000256" key="5">
    <source>
        <dbReference type="ARBA" id="ARBA00022833"/>
    </source>
</evidence>
<evidence type="ECO:0000256" key="8">
    <source>
        <dbReference type="PIRSR" id="PIRSR613273-2"/>
    </source>
</evidence>
<dbReference type="Pfam" id="PF19030">
    <property type="entry name" value="TSP1_ADAMTS"/>
    <property type="match status" value="1"/>
</dbReference>
<keyword evidence="4" id="KW-0378">Hydrolase</keyword>
<dbReference type="InterPro" id="IPR050439">
    <property type="entry name" value="ADAMTS_ADAMTS-like"/>
</dbReference>
<keyword evidence="16" id="KW-1185">Reference proteome</keyword>
<dbReference type="InterPro" id="IPR024079">
    <property type="entry name" value="MetalloPept_cat_dom_sf"/>
</dbReference>
<feature type="disulfide bond" evidence="9">
    <location>
        <begin position="359"/>
        <end position="386"/>
    </location>
</feature>
<sequence length="1065" mass="120172">MKSTANIFTTIAVLLIINFSTYFVESVEVVHGKYTEGIKEYHMAIPHKATPDGEFASFHLPHFHDYDATEFRKRRKRDIYDEDSVHYGVPINNELHHLELWPNRDFLHPQAIIERRDPSLPPYKQNIGGFRDKKLCYYIGKVRGLEDSRAALSTCDGLTGYIHFGDEMFFIEPVENHSPNSKGHHLHIVYPANSEPTKGFCGVKNNLEIWEKSIKKFREEYDNGKNVFKKRESDASFDIVPKWMETMVVCDKKMIMKHKGKRDIEQWLLTLFGVVKSYYADSSMTGVLQPILVRIVLLEKEEEEIDLNIIEDCDATLDNFCAWANKLQPKEASHPNHFDVAVLLSELGMEHDGEAPVPCPDQDPADQSWYVMGPYAHLYTFRWSPCSTASMRQLAESHLLDCFDDEPTHEGYALGDGMPGILYSIDEQCNMMLRDVNVSGSCHKQAKVNCSKIWCQDNEGCFMWKLELADGTPCDDNKWCFKRNCEEKGTRPGAIDGGWGDWGDWEKCSKSCGRGIRSRERLCDNPKPENHGKYCTGLAKEYKLCNPEDCPLDAISFREQQCSELFPKSLFITQNGLKPEDMTGALFDPSAPCKLICIIKNESRAVVANVIADGAKCEIGNPLKMCAMGQCREISCDGKFSGSTAVLDRCGICNGDGTMCKLVEGNDTSKRPKGYAMIAVVPAGSKNFKFEEIEPNPNLLALGLPDGNPNSTYFNEAFKKRKTGVYTLGSKKGSFLLYNRKVGEGGGETESIIWDRNKEDIGLYIAHASPKVKKMVKYSWIEPSATPTKEPKYRWDMAEYTQCSARCGGGTQDPILNCFEEEAGKVGNNLCEKLEKPQTSSQKCNENPCAAEWKVSEWGRCRACKKKGGVQVREVQCLKMNPKADGDDILSEDSECPEPKPGTVQLCETDKKCGSKKRKAAYVPAKFQDSVWKQMNKLHLIDKRGVLKSNVYLKGRAPTTTRRTTEFTWKPPPFNKSRGFPLHIDTEHADQQADPVKVVLKKVSKKPTVETENKMGGDPSVVMVKQTVVKNKAYPKRYNNTGKGKKKKKTTRHTTKATRINEEET</sequence>
<keyword evidence="7" id="KW-0325">Glycoprotein</keyword>
<gene>
    <name evidence="15" type="ORF">CEUTPL_LOCUS7340</name>
</gene>
<dbReference type="Pfam" id="PF17771">
    <property type="entry name" value="ADAMTS_CR_2"/>
    <property type="match status" value="1"/>
</dbReference>
<comment type="subcellular location">
    <subcellularLocation>
        <location evidence="1">Secreted</location>
    </subcellularLocation>
</comment>
<comment type="cofactor">
    <cofactor evidence="8">
        <name>Zn(2+)</name>
        <dbReference type="ChEBI" id="CHEBI:29105"/>
    </cofactor>
    <text evidence="8">Binds 1 zinc ion per subunit.</text>
</comment>
<feature type="disulfide bond" evidence="9">
    <location>
        <begin position="450"/>
        <end position="480"/>
    </location>
</feature>
<name>A0A9N9QIN2_9CUCU</name>
<evidence type="ECO:0000256" key="2">
    <source>
        <dbReference type="ARBA" id="ARBA00022525"/>
    </source>
</evidence>
<accession>A0A9N9QIN2</accession>
<feature type="region of interest" description="Disordered" evidence="10">
    <location>
        <begin position="1031"/>
        <end position="1065"/>
    </location>
</feature>
<feature type="binding site" evidence="8">
    <location>
        <position position="405"/>
    </location>
    <ligand>
        <name>Ca(2+)</name>
        <dbReference type="ChEBI" id="CHEBI:29108"/>
        <label>1</label>
    </ligand>
</feature>
<dbReference type="PROSITE" id="PS50092">
    <property type="entry name" value="TSP1"/>
    <property type="match status" value="2"/>
</dbReference>
<evidence type="ECO:0000256" key="1">
    <source>
        <dbReference type="ARBA" id="ARBA00004613"/>
    </source>
</evidence>
<dbReference type="Gene3D" id="3.40.390.10">
    <property type="entry name" value="Collagenase (Catalytic Domain)"/>
    <property type="match status" value="2"/>
</dbReference>
<evidence type="ECO:0000259" key="14">
    <source>
        <dbReference type="Pfam" id="PF19236"/>
    </source>
</evidence>
<dbReference type="GO" id="GO:0046872">
    <property type="term" value="F:metal ion binding"/>
    <property type="evidence" value="ECO:0007669"/>
    <property type="project" value="UniProtKB-KW"/>
</dbReference>
<feature type="domain" description="ADAMTS/ADAMTS-like cysteine-rich" evidence="14">
    <location>
        <begin position="593"/>
        <end position="660"/>
    </location>
</feature>
<dbReference type="InterPro" id="IPR000884">
    <property type="entry name" value="TSP1_rpt"/>
</dbReference>
<dbReference type="EMBL" id="OU892279">
    <property type="protein sequence ID" value="CAG9766768.1"/>
    <property type="molecule type" value="Genomic_DNA"/>
</dbReference>
<proteinExistence type="predicted"/>
<evidence type="ECO:0000256" key="6">
    <source>
        <dbReference type="ARBA" id="ARBA00023157"/>
    </source>
</evidence>
<dbReference type="PANTHER" id="PTHR13723">
    <property type="entry name" value="ADAMTS A DISINTEGRIN AND METALLOPROTEASE WITH THROMBOSPONDIN MOTIFS PROTEASE"/>
    <property type="match status" value="1"/>
</dbReference>
<dbReference type="AlphaFoldDB" id="A0A9N9QIN2"/>